<accession>A0ABW7YTA0</accession>
<dbReference type="Proteomes" id="UP001612741">
    <property type="component" value="Unassembled WGS sequence"/>
</dbReference>
<dbReference type="Pfam" id="PF03780">
    <property type="entry name" value="Asp23"/>
    <property type="match status" value="1"/>
</dbReference>
<gene>
    <name evidence="2" type="ORF">ACIBG2_17335</name>
</gene>
<dbReference type="EMBL" id="JBITGY010000004">
    <property type="protein sequence ID" value="MFI6499152.1"/>
    <property type="molecule type" value="Genomic_DNA"/>
</dbReference>
<name>A0ABW7YTA0_9ACTN</name>
<sequence length="121" mass="12919">MSTTAADPVRLPAQRVPAELRGRTSITDRAATRITCRLAESLAGVRAVTAHDGLPWTRTTAARVDGGQVRVRLFVTVGYPAPLRATTRRIREDLAAELGRLTGLKVSEVDVVVTHLAPGAP</sequence>
<dbReference type="RefSeq" id="WP_397082368.1">
    <property type="nucleotide sequence ID" value="NZ_JBITGY010000004.1"/>
</dbReference>
<evidence type="ECO:0000256" key="1">
    <source>
        <dbReference type="ARBA" id="ARBA00005721"/>
    </source>
</evidence>
<evidence type="ECO:0000313" key="2">
    <source>
        <dbReference type="EMBL" id="MFI6499152.1"/>
    </source>
</evidence>
<protein>
    <submittedName>
        <fullName evidence="2">Asp23/Gls24 family envelope stress response protein</fullName>
    </submittedName>
</protein>
<evidence type="ECO:0000313" key="3">
    <source>
        <dbReference type="Proteomes" id="UP001612741"/>
    </source>
</evidence>
<reference evidence="2 3" key="1">
    <citation type="submission" date="2024-10" db="EMBL/GenBank/DDBJ databases">
        <title>The Natural Products Discovery Center: Release of the First 8490 Sequenced Strains for Exploring Actinobacteria Biosynthetic Diversity.</title>
        <authorList>
            <person name="Kalkreuter E."/>
            <person name="Kautsar S.A."/>
            <person name="Yang D."/>
            <person name="Bader C.D."/>
            <person name="Teijaro C.N."/>
            <person name="Fluegel L."/>
            <person name="Davis C.M."/>
            <person name="Simpson J.R."/>
            <person name="Lauterbach L."/>
            <person name="Steele A.D."/>
            <person name="Gui C."/>
            <person name="Meng S."/>
            <person name="Li G."/>
            <person name="Viehrig K."/>
            <person name="Ye F."/>
            <person name="Su P."/>
            <person name="Kiefer A.F."/>
            <person name="Nichols A."/>
            <person name="Cepeda A.J."/>
            <person name="Yan W."/>
            <person name="Fan B."/>
            <person name="Jiang Y."/>
            <person name="Adhikari A."/>
            <person name="Zheng C.-J."/>
            <person name="Schuster L."/>
            <person name="Cowan T.M."/>
            <person name="Smanski M.J."/>
            <person name="Chevrette M.G."/>
            <person name="De Carvalho L.P.S."/>
            <person name="Shen B."/>
        </authorList>
    </citation>
    <scope>NUCLEOTIDE SEQUENCE [LARGE SCALE GENOMIC DNA]</scope>
    <source>
        <strain evidence="2 3">NPDC050545</strain>
    </source>
</reference>
<keyword evidence="3" id="KW-1185">Reference proteome</keyword>
<dbReference type="InterPro" id="IPR005531">
    <property type="entry name" value="Asp23"/>
</dbReference>
<comment type="caution">
    <text evidence="2">The sequence shown here is derived from an EMBL/GenBank/DDBJ whole genome shotgun (WGS) entry which is preliminary data.</text>
</comment>
<proteinExistence type="inferred from homology"/>
<organism evidence="2 3">
    <name type="scientific">Nonomuraea typhae</name>
    <dbReference type="NCBI Taxonomy" id="2603600"/>
    <lineage>
        <taxon>Bacteria</taxon>
        <taxon>Bacillati</taxon>
        <taxon>Actinomycetota</taxon>
        <taxon>Actinomycetes</taxon>
        <taxon>Streptosporangiales</taxon>
        <taxon>Streptosporangiaceae</taxon>
        <taxon>Nonomuraea</taxon>
    </lineage>
</organism>
<comment type="similarity">
    <text evidence="1">Belongs to the asp23 family.</text>
</comment>